<dbReference type="InterPro" id="IPR036388">
    <property type="entry name" value="WH-like_DNA-bd_sf"/>
</dbReference>
<dbReference type="GO" id="GO:0003677">
    <property type="term" value="F:DNA binding"/>
    <property type="evidence" value="ECO:0007669"/>
    <property type="project" value="UniProtKB-KW"/>
</dbReference>
<evidence type="ECO:0000313" key="6">
    <source>
        <dbReference type="Proteomes" id="UP000198853"/>
    </source>
</evidence>
<evidence type="ECO:0000259" key="4">
    <source>
        <dbReference type="PROSITE" id="PS50949"/>
    </source>
</evidence>
<keyword evidence="6" id="KW-1185">Reference proteome</keyword>
<dbReference type="PANTHER" id="PTHR38445:SF7">
    <property type="entry name" value="GNTR-FAMILY TRANSCRIPTIONAL REGULATOR"/>
    <property type="match status" value="1"/>
</dbReference>
<dbReference type="Proteomes" id="UP000198853">
    <property type="component" value="Unassembled WGS sequence"/>
</dbReference>
<dbReference type="OrthoDB" id="9801546at2"/>
<proteinExistence type="predicted"/>
<dbReference type="SUPFAM" id="SSF46785">
    <property type="entry name" value="Winged helix' DNA-binding domain"/>
    <property type="match status" value="1"/>
</dbReference>
<dbReference type="Pfam" id="PF00392">
    <property type="entry name" value="GntR"/>
    <property type="match status" value="1"/>
</dbReference>
<feature type="domain" description="HTH gntR-type" evidence="4">
    <location>
        <begin position="11"/>
        <end position="79"/>
    </location>
</feature>
<protein>
    <submittedName>
        <fullName evidence="5">GntR family transcriptional regulator</fullName>
    </submittedName>
</protein>
<accession>A0A1G8SKM0</accession>
<dbReference type="InterPro" id="IPR036390">
    <property type="entry name" value="WH_DNA-bd_sf"/>
</dbReference>
<dbReference type="RefSeq" id="WP_090400178.1">
    <property type="nucleotide sequence ID" value="NZ_FNEN01000030.1"/>
</dbReference>
<sequence length="126" mass="14640">MNIIISNSSTDPIYQQIKDQIKQSILRDEIKEGEPLPSMRRLAQDLRISVITTKRAYEELEKEGFITSFVGKGSFVAGQNSDLIQEKRLRMIEDRLSDLVMESRKLDITLEQLKEMLEMLYEGDEE</sequence>
<evidence type="ECO:0000313" key="5">
    <source>
        <dbReference type="EMBL" id="SDJ29789.1"/>
    </source>
</evidence>
<dbReference type="InterPro" id="IPR000524">
    <property type="entry name" value="Tscrpt_reg_HTH_GntR"/>
</dbReference>
<keyword evidence="3" id="KW-0804">Transcription</keyword>
<dbReference type="PANTHER" id="PTHR38445">
    <property type="entry name" value="HTH-TYPE TRANSCRIPTIONAL REPRESSOR YTRA"/>
    <property type="match status" value="1"/>
</dbReference>
<gene>
    <name evidence="5" type="ORF">SAMN04488123_13017</name>
</gene>
<dbReference type="Gene3D" id="1.10.10.10">
    <property type="entry name" value="Winged helix-like DNA-binding domain superfamily/Winged helix DNA-binding domain"/>
    <property type="match status" value="1"/>
</dbReference>
<dbReference type="EMBL" id="FNEN01000030">
    <property type="protein sequence ID" value="SDJ29789.1"/>
    <property type="molecule type" value="Genomic_DNA"/>
</dbReference>
<evidence type="ECO:0000256" key="3">
    <source>
        <dbReference type="ARBA" id="ARBA00023163"/>
    </source>
</evidence>
<evidence type="ECO:0000256" key="1">
    <source>
        <dbReference type="ARBA" id="ARBA00023015"/>
    </source>
</evidence>
<dbReference type="CDD" id="cd07377">
    <property type="entry name" value="WHTH_GntR"/>
    <property type="match status" value="1"/>
</dbReference>
<keyword evidence="1" id="KW-0805">Transcription regulation</keyword>
<dbReference type="SMART" id="SM00345">
    <property type="entry name" value="HTH_GNTR"/>
    <property type="match status" value="1"/>
</dbReference>
<reference evidence="5 6" key="1">
    <citation type="submission" date="2016-10" db="EMBL/GenBank/DDBJ databases">
        <authorList>
            <person name="de Groot N.N."/>
        </authorList>
    </citation>
    <scope>NUCLEOTIDE SEQUENCE [LARGE SCALE GENOMIC DNA]</scope>
    <source>
        <strain evidence="5 6">DSM 21771</strain>
    </source>
</reference>
<evidence type="ECO:0000256" key="2">
    <source>
        <dbReference type="ARBA" id="ARBA00023125"/>
    </source>
</evidence>
<dbReference type="GO" id="GO:0003700">
    <property type="term" value="F:DNA-binding transcription factor activity"/>
    <property type="evidence" value="ECO:0007669"/>
    <property type="project" value="InterPro"/>
</dbReference>
<name>A0A1G8SKM0_9BACI</name>
<organism evidence="5 6">
    <name type="scientific">Natribacillus halophilus</name>
    <dbReference type="NCBI Taxonomy" id="549003"/>
    <lineage>
        <taxon>Bacteria</taxon>
        <taxon>Bacillati</taxon>
        <taxon>Bacillota</taxon>
        <taxon>Bacilli</taxon>
        <taxon>Bacillales</taxon>
        <taxon>Bacillaceae</taxon>
        <taxon>Natribacillus</taxon>
    </lineage>
</organism>
<dbReference type="AlphaFoldDB" id="A0A1G8SKM0"/>
<keyword evidence="2" id="KW-0238">DNA-binding</keyword>
<dbReference type="PROSITE" id="PS50949">
    <property type="entry name" value="HTH_GNTR"/>
    <property type="match status" value="1"/>
</dbReference>